<feature type="region of interest" description="Disordered" evidence="5">
    <location>
        <begin position="248"/>
        <end position="396"/>
    </location>
</feature>
<feature type="region of interest" description="Disordered" evidence="5">
    <location>
        <begin position="21"/>
        <end position="225"/>
    </location>
</feature>
<feature type="compositionally biased region" description="Acidic residues" evidence="5">
    <location>
        <begin position="279"/>
        <end position="291"/>
    </location>
</feature>
<feature type="compositionally biased region" description="Low complexity" evidence="5">
    <location>
        <begin position="41"/>
        <end position="50"/>
    </location>
</feature>
<keyword evidence="2" id="KW-0863">Zinc-finger</keyword>
<protein>
    <recommendedName>
        <fullName evidence="8">SET domain-containing protein 3</fullName>
    </recommendedName>
</protein>
<feature type="compositionally biased region" description="Low complexity" evidence="5">
    <location>
        <begin position="506"/>
        <end position="515"/>
    </location>
</feature>
<evidence type="ECO:0000256" key="1">
    <source>
        <dbReference type="ARBA" id="ARBA00022723"/>
    </source>
</evidence>
<reference evidence="6 7" key="1">
    <citation type="submission" date="2024-01" db="EMBL/GenBank/DDBJ databases">
        <authorList>
            <consortium name="Genoscope - CEA"/>
            <person name="William W."/>
        </authorList>
    </citation>
    <scope>NUCLEOTIDE SEQUENCE [LARGE SCALE GENOMIC DNA]</scope>
    <source>
        <strain evidence="6 7">29B2s-10</strain>
    </source>
</reference>
<sequence length="1081" mass="119158">MQKSEEEQLLQDASTLLMFANVAAKQQQRPPPVPTTPQQPQPVLVQSVPPISHFQTAQSEPRLPEVKQENLPPIKTYYFPQPSHLPREQPTTSHPVQQASVHPTHQAPQLPHTSLSQSPPVSGSFMSPVGSVGSMGSSSSLGVPHSIVPGINSGAPQNPSAPIVINSSAPPTSGSPNPPPNIPSTVPSMSSTFIHKRTGSGQFRHSPGPANAALAGGVTEGGKRNNNNAMVAAAALAAAADMPLPLLKKEEVQVNPQSGPTTTTPSHKVPPPTASASNETEDEDNTDDEPEKSDPTPVVIESRITPTESLGESLIEEPKEVPKSKSRSKSPGTIKSGTPEPETKLQQKSKSQSPPRQEQEVNEKEEKEETPSVVVKKLSPSPSLNENPPSTSTLSSVAVPPLASYQVDPDSGLIGCICQIDDDDGFTVQCDICYRWQHCLCMNFKTNEEIPDEYKCYYCDEDKWGKFDPLQCKKNTLERLDSDKVTGEVESSPPIPKKELKRKHSGTGTSGSSIGAGDGVKKRKSSDSKGKRKDDEGSIVTASSSSNKSNSAVSNDHHHAKNDLPPLPNKDNDLLDGGISAEIYQGTYYKLYDNDYKTQAVKSYFEDLGKKFKDFPPTVQYMTKSEYKNLRLSKIILPKWDSLNAKKRKTNTGDTTVEVKSYSDNQKQKFNGISKLGLFIGSSEVNKVIPSETPVIEYLGEIGLYSQYKEDTTNQYNIWGTVKPRVVRSEIPLVEESVKLVSDARFVGNEARFIRKACPSAANCRIQPIFIKELQAFKFFIITTKDIHLSSEFPEEELRLEWQWDSKHPINKMYDHVDEETHEQVEGIKFDQFSESEKSILISSVDNVLNFVECACTTANSNLLPGYQANCALFKIKKATAYLLRSTRKALSVSSLNLSKSRDVLIMNKKPKKYISWQERSEERDRLIASDLLFAGGKGLDGDQNKEEIEAMEIDKDDIADEVEPTSENEKPIISRPIPYRDTLIAKSRALNDITVKIDTEKCDNRSLFVPLVPELVIKIQGAVSEKIEVPKVAAIAFEPKKEPEPEPEKVAVVAETVPEVEIKPQVVKKLSFADYKKKMK</sequence>
<evidence type="ECO:0000256" key="3">
    <source>
        <dbReference type="ARBA" id="ARBA00022833"/>
    </source>
</evidence>
<dbReference type="Gene3D" id="3.30.40.10">
    <property type="entry name" value="Zinc/RING finger domain, C3HC4 (zinc finger)"/>
    <property type="match status" value="1"/>
</dbReference>
<evidence type="ECO:0000256" key="2">
    <source>
        <dbReference type="ARBA" id="ARBA00022771"/>
    </source>
</evidence>
<feature type="compositionally biased region" description="Basic and acidic residues" evidence="5">
    <location>
        <begin position="357"/>
        <end position="370"/>
    </location>
</feature>
<keyword evidence="1" id="KW-0479">Metal-binding</keyword>
<feature type="compositionally biased region" description="Polar residues" evidence="5">
    <location>
        <begin position="254"/>
        <end position="266"/>
    </location>
</feature>
<dbReference type="InterPro" id="IPR019786">
    <property type="entry name" value="Zinc_finger_PHD-type_CS"/>
</dbReference>
<evidence type="ECO:0000256" key="4">
    <source>
        <dbReference type="ARBA" id="ARBA00022853"/>
    </source>
</evidence>
<dbReference type="Pfam" id="PF20826">
    <property type="entry name" value="PHD_5"/>
    <property type="match status" value="1"/>
</dbReference>
<dbReference type="SUPFAM" id="SSF82199">
    <property type="entry name" value="SET domain"/>
    <property type="match status" value="1"/>
</dbReference>
<dbReference type="Proteomes" id="UP001497600">
    <property type="component" value="Chromosome D"/>
</dbReference>
<feature type="compositionally biased region" description="Low complexity" evidence="5">
    <location>
        <begin position="344"/>
        <end position="353"/>
    </location>
</feature>
<feature type="compositionally biased region" description="Pro residues" evidence="5">
    <location>
        <begin position="29"/>
        <end position="40"/>
    </location>
</feature>
<feature type="compositionally biased region" description="Low complexity" evidence="5">
    <location>
        <begin position="118"/>
        <end position="146"/>
    </location>
</feature>
<dbReference type="SUPFAM" id="SSF57903">
    <property type="entry name" value="FYVE/PHD zinc finger"/>
    <property type="match status" value="1"/>
</dbReference>
<dbReference type="Gene3D" id="2.170.270.10">
    <property type="entry name" value="SET domain"/>
    <property type="match status" value="1"/>
</dbReference>
<accession>A0ABP0EC65</accession>
<dbReference type="InterPro" id="IPR011011">
    <property type="entry name" value="Znf_FYVE_PHD"/>
</dbReference>
<dbReference type="InterPro" id="IPR046341">
    <property type="entry name" value="SET_dom_sf"/>
</dbReference>
<feature type="compositionally biased region" description="Low complexity" evidence="5">
    <location>
        <begin position="166"/>
        <end position="175"/>
    </location>
</feature>
<evidence type="ECO:0000256" key="5">
    <source>
        <dbReference type="SAM" id="MobiDB-lite"/>
    </source>
</evidence>
<feature type="compositionally biased region" description="Low complexity" evidence="5">
    <location>
        <begin position="543"/>
        <end position="554"/>
    </location>
</feature>
<dbReference type="PANTHER" id="PTHR46462">
    <property type="entry name" value="UPSET, ISOFORM A"/>
    <property type="match status" value="1"/>
</dbReference>
<keyword evidence="3" id="KW-0862">Zinc</keyword>
<evidence type="ECO:0000313" key="6">
    <source>
        <dbReference type="EMBL" id="CAK7905432.1"/>
    </source>
</evidence>
<proteinExistence type="predicted"/>
<feature type="compositionally biased region" description="Low complexity" evidence="5">
    <location>
        <begin position="371"/>
        <end position="393"/>
    </location>
</feature>
<feature type="compositionally biased region" description="Basic and acidic residues" evidence="5">
    <location>
        <begin position="525"/>
        <end position="536"/>
    </location>
</feature>
<feature type="region of interest" description="Disordered" evidence="5">
    <location>
        <begin position="483"/>
        <end position="573"/>
    </location>
</feature>
<organism evidence="6 7">
    <name type="scientific">[Candida] anglica</name>
    <dbReference type="NCBI Taxonomy" id="148631"/>
    <lineage>
        <taxon>Eukaryota</taxon>
        <taxon>Fungi</taxon>
        <taxon>Dikarya</taxon>
        <taxon>Ascomycota</taxon>
        <taxon>Saccharomycotina</taxon>
        <taxon>Pichiomycetes</taxon>
        <taxon>Debaryomycetaceae</taxon>
        <taxon>Kurtzmaniella</taxon>
    </lineage>
</organism>
<keyword evidence="4" id="KW-0156">Chromatin regulator</keyword>
<keyword evidence="7" id="KW-1185">Reference proteome</keyword>
<dbReference type="PROSITE" id="PS01359">
    <property type="entry name" value="ZF_PHD_1"/>
    <property type="match status" value="1"/>
</dbReference>
<gene>
    <name evidence="6" type="ORF">CAAN4_D14048</name>
</gene>
<dbReference type="InterPro" id="IPR013083">
    <property type="entry name" value="Znf_RING/FYVE/PHD"/>
</dbReference>
<dbReference type="EMBL" id="OZ004256">
    <property type="protein sequence ID" value="CAK7905432.1"/>
    <property type="molecule type" value="Genomic_DNA"/>
</dbReference>
<dbReference type="PANTHER" id="PTHR46462:SF3">
    <property type="entry name" value="UPSET, ISOFORM A"/>
    <property type="match status" value="1"/>
</dbReference>
<name>A0ABP0EC65_9ASCO</name>
<feature type="compositionally biased region" description="Polar residues" evidence="5">
    <location>
        <begin position="89"/>
        <end position="117"/>
    </location>
</feature>
<evidence type="ECO:0000313" key="7">
    <source>
        <dbReference type="Proteomes" id="UP001497600"/>
    </source>
</evidence>
<evidence type="ECO:0008006" key="8">
    <source>
        <dbReference type="Google" id="ProtNLM"/>
    </source>
</evidence>
<feature type="compositionally biased region" description="Polar residues" evidence="5">
    <location>
        <begin position="189"/>
        <end position="203"/>
    </location>
</feature>